<name>A0A1S3IUV3_LINAN</name>
<dbReference type="InParanoid" id="A0A1S3IUV3"/>
<feature type="signal peptide" evidence="1">
    <location>
        <begin position="1"/>
        <end position="16"/>
    </location>
</feature>
<accession>A0A1S3IUV3</accession>
<organism evidence="2 3">
    <name type="scientific">Lingula anatina</name>
    <name type="common">Brachiopod</name>
    <name type="synonym">Lingula unguis</name>
    <dbReference type="NCBI Taxonomy" id="7574"/>
    <lineage>
        <taxon>Eukaryota</taxon>
        <taxon>Metazoa</taxon>
        <taxon>Spiralia</taxon>
        <taxon>Lophotrochozoa</taxon>
        <taxon>Brachiopoda</taxon>
        <taxon>Linguliformea</taxon>
        <taxon>Lingulata</taxon>
        <taxon>Lingulida</taxon>
        <taxon>Linguloidea</taxon>
        <taxon>Lingulidae</taxon>
        <taxon>Lingula</taxon>
    </lineage>
</organism>
<evidence type="ECO:0000313" key="2">
    <source>
        <dbReference type="Proteomes" id="UP000085678"/>
    </source>
</evidence>
<dbReference type="KEGG" id="lak:106167477"/>
<evidence type="ECO:0000256" key="1">
    <source>
        <dbReference type="SAM" id="SignalP"/>
    </source>
</evidence>
<dbReference type="GeneID" id="106167477"/>
<gene>
    <name evidence="3" type="primary">LOC106167477</name>
</gene>
<dbReference type="AlphaFoldDB" id="A0A1S3IUV3"/>
<keyword evidence="1" id="KW-0732">Signal</keyword>
<keyword evidence="2" id="KW-1185">Reference proteome</keyword>
<evidence type="ECO:0000313" key="3">
    <source>
        <dbReference type="RefSeq" id="XP_013401716.1"/>
    </source>
</evidence>
<reference evidence="3" key="1">
    <citation type="submission" date="2025-08" db="UniProtKB">
        <authorList>
            <consortium name="RefSeq"/>
        </authorList>
    </citation>
    <scope>IDENTIFICATION</scope>
    <source>
        <tissue evidence="3">Gonads</tissue>
    </source>
</reference>
<feature type="chain" id="PRO_5010259068" evidence="1">
    <location>
        <begin position="17"/>
        <end position="410"/>
    </location>
</feature>
<sequence length="410" mass="44729">MKIILVCLALVGATYAQHLSRDEVERRCLVDKPDVSQGVAYVADLDCAFFWQCDFAYNLLKNVTLKVCPIGTLWASRASAETPPAVGQERVVCISCEMQNDPTCQAQHPEGSAQCPLPPPPVSTTTEAPPALGDKRCILMPQKAAYQEIVGEVSKVWYLNRNETVSCGHLLFNFEKCHCDAAPEFPMYWSFEKNLNSYANRAFAANEPVGSVGLHGDGCVEFNGTGGLQIPYFKNGRNRENWVVGVVFNRDVSQDSVILYKTPSIFINGDVISASASVMDYFGNKTTLEVSVTAPGVGFLAVVLRFDGTTLTLSVYDESGNLYQDSVNAPGEAAIPWAIFYPPQEPLFVGHVPADANPPPGLPGSYSGKICMVSSLFYIIDKLVDPDFLPTFAGGGGIYQKHNRQLFIIK</sequence>
<dbReference type="Proteomes" id="UP000085678">
    <property type="component" value="Unplaced"/>
</dbReference>
<proteinExistence type="predicted"/>
<dbReference type="RefSeq" id="XP_013401716.1">
    <property type="nucleotide sequence ID" value="XM_013546262.1"/>
</dbReference>
<protein>
    <submittedName>
        <fullName evidence="3">Uncharacterized protein LOC106167477</fullName>
    </submittedName>
</protein>